<protein>
    <submittedName>
        <fullName evidence="2">Uncharacterized protein</fullName>
    </submittedName>
</protein>
<evidence type="ECO:0000313" key="3">
    <source>
        <dbReference type="Proteomes" id="UP000703661"/>
    </source>
</evidence>
<feature type="transmembrane region" description="Helical" evidence="1">
    <location>
        <begin position="12"/>
        <end position="31"/>
    </location>
</feature>
<keyword evidence="3" id="KW-1185">Reference proteome</keyword>
<dbReference type="EMBL" id="JAAAID010000604">
    <property type="protein sequence ID" value="KAG0015692.1"/>
    <property type="molecule type" value="Genomic_DNA"/>
</dbReference>
<feature type="transmembrane region" description="Helical" evidence="1">
    <location>
        <begin position="499"/>
        <end position="517"/>
    </location>
</feature>
<name>A0A9P6MVV6_9FUNG</name>
<dbReference type="Proteomes" id="UP000703661">
    <property type="component" value="Unassembled WGS sequence"/>
</dbReference>
<comment type="caution">
    <text evidence="2">The sequence shown here is derived from an EMBL/GenBank/DDBJ whole genome shotgun (WGS) entry which is preliminary data.</text>
</comment>
<organism evidence="2 3">
    <name type="scientific">Entomortierella chlamydospora</name>
    <dbReference type="NCBI Taxonomy" id="101097"/>
    <lineage>
        <taxon>Eukaryota</taxon>
        <taxon>Fungi</taxon>
        <taxon>Fungi incertae sedis</taxon>
        <taxon>Mucoromycota</taxon>
        <taxon>Mortierellomycotina</taxon>
        <taxon>Mortierellomycetes</taxon>
        <taxon>Mortierellales</taxon>
        <taxon>Mortierellaceae</taxon>
        <taxon>Entomortierella</taxon>
    </lineage>
</organism>
<dbReference type="AlphaFoldDB" id="A0A9P6MVV6"/>
<proteinExistence type="predicted"/>
<accession>A0A9P6MVV6</accession>
<keyword evidence="1" id="KW-1133">Transmembrane helix</keyword>
<evidence type="ECO:0000313" key="2">
    <source>
        <dbReference type="EMBL" id="KAG0015692.1"/>
    </source>
</evidence>
<reference evidence="2" key="1">
    <citation type="journal article" date="2020" name="Fungal Divers.">
        <title>Resolving the Mortierellaceae phylogeny through synthesis of multi-gene phylogenetics and phylogenomics.</title>
        <authorList>
            <person name="Vandepol N."/>
            <person name="Liber J."/>
            <person name="Desiro A."/>
            <person name="Na H."/>
            <person name="Kennedy M."/>
            <person name="Barry K."/>
            <person name="Grigoriev I.V."/>
            <person name="Miller A.N."/>
            <person name="O'Donnell K."/>
            <person name="Stajich J.E."/>
            <person name="Bonito G."/>
        </authorList>
    </citation>
    <scope>NUCLEOTIDE SEQUENCE</scope>
    <source>
        <strain evidence="2">NRRL 2769</strain>
    </source>
</reference>
<evidence type="ECO:0000256" key="1">
    <source>
        <dbReference type="SAM" id="Phobius"/>
    </source>
</evidence>
<gene>
    <name evidence="2" type="ORF">BGZ80_009699</name>
</gene>
<dbReference type="OrthoDB" id="2405755at2759"/>
<sequence length="577" mass="63846">MFWSTPIAVHNVVLALFKFLLSCAAGSILAIHSRFGDKYAGGKYAISIRWISKSDYLEMFHSARNSRKRVPTSTTVVMASTIIISLVASSMDKFVVKYIHQSTTLRDSSFVVANSSQFTQFYSASIEFAGWTASIPYGANITDALTLMINDTRNIPDANSRQVYTPRTFEYEIECNQFNVFVLDKRNDSMLLQNGGCTTGYFLPMLAETMDLSNVTIKKVSSGRWSVAAPATPEQSTHLTSLMGSIISTATDEWQCGSPKLEVDLLHKPQFGLATYPTTRVTKCILPSGEIRVLSVSTVQFSAFSFIAGELGLLIPQLAFNLSAGMTFTDYDDLLQAMEYSIGKATFSQNATVLLEVKLGGSSMDVVICSIAKFSSGDIAKTHICSYITTDAFTLKPQEVNPLMYSARNGRPYSISYNLTTLMAINYIVSPINISTPFRNISSGSELVSMDNIRSSTVQAAHYMASLGQNLYADYDEGRLYVIFDTQDIVKGWEMSDRSFYTVISVMVACLVLWLLTQKKLDGIYTSSLYKIISIEVASRLEDPAKPPMLMISQVDPVKVEGYDVVPEDEMYNLEAQ</sequence>
<keyword evidence="1" id="KW-0472">Membrane</keyword>
<keyword evidence="1" id="KW-0812">Transmembrane</keyword>